<gene>
    <name evidence="4" type="ORF">ACFP3R_21695</name>
</gene>
<evidence type="ECO:0000256" key="1">
    <source>
        <dbReference type="SAM" id="MobiDB-lite"/>
    </source>
</evidence>
<feature type="compositionally biased region" description="Low complexity" evidence="1">
    <location>
        <begin position="53"/>
        <end position="119"/>
    </location>
</feature>
<feature type="domain" description="LytR/CpsA/Psr regulator C-terminal" evidence="3">
    <location>
        <begin position="130"/>
        <end position="220"/>
    </location>
</feature>
<feature type="transmembrane region" description="Helical" evidence="2">
    <location>
        <begin position="16"/>
        <end position="37"/>
    </location>
</feature>
<dbReference type="Pfam" id="PF13399">
    <property type="entry name" value="LytR_C"/>
    <property type="match status" value="1"/>
</dbReference>
<dbReference type="RefSeq" id="WP_380638187.1">
    <property type="nucleotide sequence ID" value="NZ_JBHSQO010000022.1"/>
</dbReference>
<dbReference type="EMBL" id="JBHSQO010000022">
    <property type="protein sequence ID" value="MFC6091891.1"/>
    <property type="molecule type" value="Genomic_DNA"/>
</dbReference>
<dbReference type="Gene3D" id="3.30.70.2390">
    <property type="match status" value="1"/>
</dbReference>
<proteinExistence type="predicted"/>
<feature type="region of interest" description="Disordered" evidence="1">
    <location>
        <begin position="37"/>
        <end position="129"/>
    </location>
</feature>
<keyword evidence="2" id="KW-0812">Transmembrane</keyword>
<dbReference type="InterPro" id="IPR027381">
    <property type="entry name" value="LytR/CpsA/Psr_C"/>
</dbReference>
<evidence type="ECO:0000313" key="4">
    <source>
        <dbReference type="EMBL" id="MFC6091891.1"/>
    </source>
</evidence>
<protein>
    <submittedName>
        <fullName evidence="4">LytR C-terminal domain-containing protein</fullName>
    </submittedName>
</protein>
<keyword evidence="2" id="KW-1133">Transmembrane helix</keyword>
<reference evidence="5" key="1">
    <citation type="journal article" date="2019" name="Int. J. Syst. Evol. Microbiol.">
        <title>The Global Catalogue of Microorganisms (GCM) 10K type strain sequencing project: providing services to taxonomists for standard genome sequencing and annotation.</title>
        <authorList>
            <consortium name="The Broad Institute Genomics Platform"/>
            <consortium name="The Broad Institute Genome Sequencing Center for Infectious Disease"/>
            <person name="Wu L."/>
            <person name="Ma J."/>
        </authorList>
    </citation>
    <scope>NUCLEOTIDE SEQUENCE [LARGE SCALE GENOMIC DNA]</scope>
    <source>
        <strain evidence="5">CGMCC 4.7246</strain>
    </source>
</reference>
<sequence length="228" mass="22628">MTNPEQPAGSAQPARAAGYALLGLAAIALVIGVISLFGGSDDESPAAQPPPSSATSDPQAPSSGDPTGGSPTESSAGTPTGSATGSATPAPTTGADPTGAPATTGTPAGQGQPQGQATDTPPPPVVAKPPVRVYNNGTISGLAARASDDVRRAGWEVAETANYSQSQGLIPTTTVYYRPGTDEEASARQLAQVLNAEVKPRFDGIEAAHPGIIIILTNDYRGSSGKVS</sequence>
<keyword evidence="2" id="KW-0472">Membrane</keyword>
<comment type="caution">
    <text evidence="4">The sequence shown here is derived from an EMBL/GenBank/DDBJ whole genome shotgun (WGS) entry which is preliminary data.</text>
</comment>
<dbReference type="Proteomes" id="UP001596220">
    <property type="component" value="Unassembled WGS sequence"/>
</dbReference>
<accession>A0ABW1P903</accession>
<organism evidence="4 5">
    <name type="scientific">Saccharothrix lopnurensis</name>
    <dbReference type="NCBI Taxonomy" id="1670621"/>
    <lineage>
        <taxon>Bacteria</taxon>
        <taxon>Bacillati</taxon>
        <taxon>Actinomycetota</taxon>
        <taxon>Actinomycetes</taxon>
        <taxon>Pseudonocardiales</taxon>
        <taxon>Pseudonocardiaceae</taxon>
        <taxon>Saccharothrix</taxon>
    </lineage>
</organism>
<evidence type="ECO:0000259" key="3">
    <source>
        <dbReference type="Pfam" id="PF13399"/>
    </source>
</evidence>
<evidence type="ECO:0000313" key="5">
    <source>
        <dbReference type="Proteomes" id="UP001596220"/>
    </source>
</evidence>
<name>A0ABW1P903_9PSEU</name>
<evidence type="ECO:0000256" key="2">
    <source>
        <dbReference type="SAM" id="Phobius"/>
    </source>
</evidence>
<keyword evidence="5" id="KW-1185">Reference proteome</keyword>